<keyword evidence="2" id="KW-1185">Reference proteome</keyword>
<dbReference type="AlphaFoldDB" id="A0A6A4W4S9"/>
<dbReference type="InterPro" id="IPR044972">
    <property type="entry name" value="Mot1"/>
</dbReference>
<proteinExistence type="predicted"/>
<reference evidence="1 2" key="1">
    <citation type="submission" date="2019-07" db="EMBL/GenBank/DDBJ databases">
        <title>Draft genome assembly of a fouling barnacle, Amphibalanus amphitrite (Darwin, 1854): The first reference genome for Thecostraca.</title>
        <authorList>
            <person name="Kim W."/>
        </authorList>
    </citation>
    <scope>NUCLEOTIDE SEQUENCE [LARGE SCALE GENOMIC DNA]</scope>
    <source>
        <strain evidence="1">SNU_AA5</strain>
        <tissue evidence="1">Soma without cirri and trophi</tissue>
    </source>
</reference>
<dbReference type="OrthoDB" id="10252227at2759"/>
<accession>A0A6A4W4S9</accession>
<evidence type="ECO:0000313" key="1">
    <source>
        <dbReference type="EMBL" id="KAF0298784.1"/>
    </source>
</evidence>
<name>A0A6A4W4S9_AMPAM</name>
<protein>
    <submittedName>
        <fullName evidence="1">TATA-binding protein-associated factor 172</fullName>
    </submittedName>
</protein>
<dbReference type="PANTHER" id="PTHR36498">
    <property type="entry name" value="TATA-BINDING PROTEIN-ASSOCIATED FACTOR 172"/>
    <property type="match status" value="1"/>
</dbReference>
<gene>
    <name evidence="1" type="primary">BTAF1_1</name>
    <name evidence="1" type="ORF">FJT64_000415</name>
</gene>
<dbReference type="EMBL" id="VIIS01001409">
    <property type="protein sequence ID" value="KAF0298784.1"/>
    <property type="molecule type" value="Genomic_DNA"/>
</dbReference>
<sequence length="164" mass="17978">MPVKRELQRRGAVRALTALCERFAATPPDRLLELSLVQLDAALPTEERAVERLVSALQVTEVIVPSLHAAVAQQALRRLGRLREFLGSQFKSVRHMAARCMAAYARLDLHATLTSVVRHVLPLLGKWLGVRDGAPRHTTAIPTASVGHVGFSLLDGTRARVRIA</sequence>
<dbReference type="GO" id="GO:0017025">
    <property type="term" value="F:TBP-class protein binding"/>
    <property type="evidence" value="ECO:0007669"/>
    <property type="project" value="InterPro"/>
</dbReference>
<comment type="caution">
    <text evidence="1">The sequence shown here is derived from an EMBL/GenBank/DDBJ whole genome shotgun (WGS) entry which is preliminary data.</text>
</comment>
<dbReference type="GO" id="GO:0003677">
    <property type="term" value="F:DNA binding"/>
    <property type="evidence" value="ECO:0007669"/>
    <property type="project" value="InterPro"/>
</dbReference>
<evidence type="ECO:0000313" key="2">
    <source>
        <dbReference type="Proteomes" id="UP000440578"/>
    </source>
</evidence>
<dbReference type="Proteomes" id="UP000440578">
    <property type="component" value="Unassembled WGS sequence"/>
</dbReference>
<dbReference type="PANTHER" id="PTHR36498:SF1">
    <property type="entry name" value="TATA-BINDING PROTEIN-ASSOCIATED FACTOR 172"/>
    <property type="match status" value="1"/>
</dbReference>
<dbReference type="GO" id="GO:0016887">
    <property type="term" value="F:ATP hydrolysis activity"/>
    <property type="evidence" value="ECO:0007669"/>
    <property type="project" value="InterPro"/>
</dbReference>
<organism evidence="1 2">
    <name type="scientific">Amphibalanus amphitrite</name>
    <name type="common">Striped barnacle</name>
    <name type="synonym">Balanus amphitrite</name>
    <dbReference type="NCBI Taxonomy" id="1232801"/>
    <lineage>
        <taxon>Eukaryota</taxon>
        <taxon>Metazoa</taxon>
        <taxon>Ecdysozoa</taxon>
        <taxon>Arthropoda</taxon>
        <taxon>Crustacea</taxon>
        <taxon>Multicrustacea</taxon>
        <taxon>Cirripedia</taxon>
        <taxon>Thoracica</taxon>
        <taxon>Thoracicalcarea</taxon>
        <taxon>Balanomorpha</taxon>
        <taxon>Balanoidea</taxon>
        <taxon>Balanidae</taxon>
        <taxon>Amphibalaninae</taxon>
        <taxon>Amphibalanus</taxon>
    </lineage>
</organism>